<dbReference type="SUPFAM" id="SSF54593">
    <property type="entry name" value="Glyoxalase/Bleomycin resistance protein/Dihydroxybiphenyl dioxygenase"/>
    <property type="match status" value="2"/>
</dbReference>
<evidence type="ECO:0000313" key="2">
    <source>
        <dbReference type="EMBL" id="GAA1849146.1"/>
    </source>
</evidence>
<evidence type="ECO:0000259" key="1">
    <source>
        <dbReference type="PROSITE" id="PS51819"/>
    </source>
</evidence>
<sequence>MSFTDQPWPDGSPCWVDLAVPDIAAATDFYGAVVGWTFLDAGEEFGHFHVCQTEGRAAAGIGPIMQEGQPSFWTLYLATRDVDATVKLVGDSGGGVIAGPMDIPGNGRMAVCTDATGGVFGLWQAAGQIGVEVYNQPGSLVWEDARLTDVAAGREFYSGLFGYTYEAVPGLPVEEYGTFSLDGRPAGGMGGMMGAPEGVPSHWVVYFGVTSVDAAVAAATERGASVMMPPETTPFGRMAVVTDPFGAPFALHEPVAEMPYGG</sequence>
<dbReference type="PANTHER" id="PTHR33993:SF10">
    <property type="entry name" value="CONSERVED PROTEIN"/>
    <property type="match status" value="1"/>
</dbReference>
<accession>A0ABN2N4Y3</accession>
<dbReference type="Proteomes" id="UP001500449">
    <property type="component" value="Unassembled WGS sequence"/>
</dbReference>
<evidence type="ECO:0000313" key="3">
    <source>
        <dbReference type="Proteomes" id="UP001500449"/>
    </source>
</evidence>
<reference evidence="2 3" key="1">
    <citation type="journal article" date="2019" name="Int. J. Syst. Evol. Microbiol.">
        <title>The Global Catalogue of Microorganisms (GCM) 10K type strain sequencing project: providing services to taxonomists for standard genome sequencing and annotation.</title>
        <authorList>
            <consortium name="The Broad Institute Genomics Platform"/>
            <consortium name="The Broad Institute Genome Sequencing Center for Infectious Disease"/>
            <person name="Wu L."/>
            <person name="Ma J."/>
        </authorList>
    </citation>
    <scope>NUCLEOTIDE SEQUENCE [LARGE SCALE GENOMIC DNA]</scope>
    <source>
        <strain evidence="2 3">JCM 16009</strain>
    </source>
</reference>
<dbReference type="InterPro" id="IPR037523">
    <property type="entry name" value="VOC_core"/>
</dbReference>
<dbReference type="PROSITE" id="PS51819">
    <property type="entry name" value="VOC"/>
    <property type="match status" value="2"/>
</dbReference>
<proteinExistence type="predicted"/>
<feature type="domain" description="VOC" evidence="1">
    <location>
        <begin position="12"/>
        <end position="125"/>
    </location>
</feature>
<dbReference type="RefSeq" id="WP_344417078.1">
    <property type="nucleotide sequence ID" value="NZ_BAAAQK010000007.1"/>
</dbReference>
<protein>
    <submittedName>
        <fullName evidence="2">VOC family protein</fullName>
    </submittedName>
</protein>
<name>A0ABN2N4Y3_9PSEU</name>
<dbReference type="Pfam" id="PF00903">
    <property type="entry name" value="Glyoxalase"/>
    <property type="match status" value="2"/>
</dbReference>
<dbReference type="Gene3D" id="3.10.180.10">
    <property type="entry name" value="2,3-Dihydroxybiphenyl 1,2-Dioxygenase, domain 1"/>
    <property type="match status" value="2"/>
</dbReference>
<gene>
    <name evidence="2" type="ORF">GCM10009836_31130</name>
</gene>
<dbReference type="EMBL" id="BAAAQK010000007">
    <property type="protein sequence ID" value="GAA1849146.1"/>
    <property type="molecule type" value="Genomic_DNA"/>
</dbReference>
<keyword evidence="3" id="KW-1185">Reference proteome</keyword>
<comment type="caution">
    <text evidence="2">The sequence shown here is derived from an EMBL/GenBank/DDBJ whole genome shotgun (WGS) entry which is preliminary data.</text>
</comment>
<dbReference type="InterPro" id="IPR029068">
    <property type="entry name" value="Glyas_Bleomycin-R_OHBP_Dase"/>
</dbReference>
<dbReference type="InterPro" id="IPR004360">
    <property type="entry name" value="Glyas_Fos-R_dOase_dom"/>
</dbReference>
<dbReference type="CDD" id="cd07247">
    <property type="entry name" value="SgaA_N_like"/>
    <property type="match status" value="2"/>
</dbReference>
<feature type="domain" description="VOC" evidence="1">
    <location>
        <begin position="139"/>
        <end position="254"/>
    </location>
</feature>
<dbReference type="PANTHER" id="PTHR33993">
    <property type="entry name" value="GLYOXALASE-RELATED"/>
    <property type="match status" value="1"/>
</dbReference>
<organism evidence="2 3">
    <name type="scientific">Pseudonocardia ailaonensis</name>
    <dbReference type="NCBI Taxonomy" id="367279"/>
    <lineage>
        <taxon>Bacteria</taxon>
        <taxon>Bacillati</taxon>
        <taxon>Actinomycetota</taxon>
        <taxon>Actinomycetes</taxon>
        <taxon>Pseudonocardiales</taxon>
        <taxon>Pseudonocardiaceae</taxon>
        <taxon>Pseudonocardia</taxon>
    </lineage>
</organism>
<dbReference type="InterPro" id="IPR052164">
    <property type="entry name" value="Anthracycline_SecMetBiosynth"/>
</dbReference>